<evidence type="ECO:0000259" key="7">
    <source>
        <dbReference type="Pfam" id="PF04545"/>
    </source>
</evidence>
<comment type="caution">
    <text evidence="8">The sequence shown here is derived from an EMBL/GenBank/DDBJ whole genome shotgun (WGS) entry which is preliminary data.</text>
</comment>
<dbReference type="OrthoDB" id="8481770at2"/>
<organism evidence="8 9">
    <name type="scientific">Variovorax beijingensis</name>
    <dbReference type="NCBI Taxonomy" id="2496117"/>
    <lineage>
        <taxon>Bacteria</taxon>
        <taxon>Pseudomonadati</taxon>
        <taxon>Pseudomonadota</taxon>
        <taxon>Betaproteobacteria</taxon>
        <taxon>Burkholderiales</taxon>
        <taxon>Comamonadaceae</taxon>
        <taxon>Variovorax</taxon>
    </lineage>
</organism>
<dbReference type="PRINTS" id="PR00046">
    <property type="entry name" value="SIGMA70FCT"/>
</dbReference>
<evidence type="ECO:0000313" key="8">
    <source>
        <dbReference type="EMBL" id="TWD85746.1"/>
    </source>
</evidence>
<evidence type="ECO:0000256" key="4">
    <source>
        <dbReference type="ARBA" id="ARBA00023163"/>
    </source>
</evidence>
<dbReference type="InterPro" id="IPR014284">
    <property type="entry name" value="RNA_pol_sigma-70_dom"/>
</dbReference>
<dbReference type="Pfam" id="PF04545">
    <property type="entry name" value="Sigma70_r4"/>
    <property type="match status" value="1"/>
</dbReference>
<feature type="region of interest" description="Disordered" evidence="5">
    <location>
        <begin position="153"/>
        <end position="172"/>
    </location>
</feature>
<feature type="domain" description="RNA polymerase sigma-70 region 2" evidence="6">
    <location>
        <begin position="66"/>
        <end position="126"/>
    </location>
</feature>
<keyword evidence="1" id="KW-0805">Transcription regulation</keyword>
<dbReference type="NCBIfam" id="TIGR02937">
    <property type="entry name" value="sigma70-ECF"/>
    <property type="match status" value="1"/>
</dbReference>
<dbReference type="GO" id="GO:0016987">
    <property type="term" value="F:sigma factor activity"/>
    <property type="evidence" value="ECO:0007669"/>
    <property type="project" value="UniProtKB-KW"/>
</dbReference>
<dbReference type="RefSeq" id="WP_145744330.1">
    <property type="nucleotide sequence ID" value="NZ_VIVL01000005.1"/>
</dbReference>
<dbReference type="PANTHER" id="PTHR30385:SF8">
    <property type="entry name" value="RNA POLYMERASE SIGMA-E FACTOR"/>
    <property type="match status" value="1"/>
</dbReference>
<dbReference type="PANTHER" id="PTHR30385">
    <property type="entry name" value="SIGMA FACTOR F FLAGELLAR"/>
    <property type="match status" value="1"/>
</dbReference>
<keyword evidence="4" id="KW-0804">Transcription</keyword>
<accession>A0A561C3J9</accession>
<evidence type="ECO:0000256" key="5">
    <source>
        <dbReference type="SAM" id="MobiDB-lite"/>
    </source>
</evidence>
<dbReference type="GO" id="GO:0006352">
    <property type="term" value="P:DNA-templated transcription initiation"/>
    <property type="evidence" value="ECO:0007669"/>
    <property type="project" value="InterPro"/>
</dbReference>
<keyword evidence="2" id="KW-0731">Sigma factor</keyword>
<dbReference type="InterPro" id="IPR007630">
    <property type="entry name" value="RNA_pol_sigma70_r4"/>
</dbReference>
<keyword evidence="3" id="KW-0238">DNA-binding</keyword>
<evidence type="ECO:0000259" key="6">
    <source>
        <dbReference type="Pfam" id="PF04542"/>
    </source>
</evidence>
<gene>
    <name evidence="8" type="ORF">FB547_105258</name>
</gene>
<dbReference type="Gene3D" id="1.20.140.160">
    <property type="match status" value="1"/>
</dbReference>
<dbReference type="EMBL" id="VIVL01000005">
    <property type="protein sequence ID" value="TWD85746.1"/>
    <property type="molecule type" value="Genomic_DNA"/>
</dbReference>
<dbReference type="InterPro" id="IPR000943">
    <property type="entry name" value="RNA_pol_sigma70"/>
</dbReference>
<reference evidence="8 9" key="1">
    <citation type="submission" date="2019-06" db="EMBL/GenBank/DDBJ databases">
        <title>Sorghum-associated microbial communities from plants grown in Nebraska, USA.</title>
        <authorList>
            <person name="Schachtman D."/>
        </authorList>
    </citation>
    <scope>NUCLEOTIDE SEQUENCE [LARGE SCALE GENOMIC DNA]</scope>
    <source>
        <strain evidence="8 9">T529</strain>
    </source>
</reference>
<evidence type="ECO:0000256" key="2">
    <source>
        <dbReference type="ARBA" id="ARBA00023082"/>
    </source>
</evidence>
<proteinExistence type="predicted"/>
<feature type="region of interest" description="Disordered" evidence="5">
    <location>
        <begin position="1"/>
        <end position="34"/>
    </location>
</feature>
<protein>
    <submittedName>
        <fullName evidence="8">RNA polymerase sigma-28 (SigD/FliA/WhiG) subunit</fullName>
    </submittedName>
</protein>
<dbReference type="SUPFAM" id="SSF88659">
    <property type="entry name" value="Sigma3 and sigma4 domains of RNA polymerase sigma factors"/>
    <property type="match status" value="1"/>
</dbReference>
<dbReference type="InterPro" id="IPR013324">
    <property type="entry name" value="RNA_pol_sigma_r3/r4-like"/>
</dbReference>
<evidence type="ECO:0000256" key="1">
    <source>
        <dbReference type="ARBA" id="ARBA00023015"/>
    </source>
</evidence>
<evidence type="ECO:0000256" key="3">
    <source>
        <dbReference type="ARBA" id="ARBA00023125"/>
    </source>
</evidence>
<feature type="compositionally biased region" description="Basic and acidic residues" evidence="5">
    <location>
        <begin position="18"/>
        <end position="28"/>
    </location>
</feature>
<dbReference type="GO" id="GO:0003677">
    <property type="term" value="F:DNA binding"/>
    <property type="evidence" value="ECO:0007669"/>
    <property type="project" value="UniProtKB-KW"/>
</dbReference>
<dbReference type="Pfam" id="PF04542">
    <property type="entry name" value="Sigma70_r2"/>
    <property type="match status" value="1"/>
</dbReference>
<dbReference type="Gene3D" id="1.10.1740.10">
    <property type="match status" value="1"/>
</dbReference>
<dbReference type="Proteomes" id="UP000319722">
    <property type="component" value="Unassembled WGS sequence"/>
</dbReference>
<dbReference type="SUPFAM" id="SSF88946">
    <property type="entry name" value="Sigma2 domain of RNA polymerase sigma factors"/>
    <property type="match status" value="1"/>
</dbReference>
<dbReference type="InterPro" id="IPR013325">
    <property type="entry name" value="RNA_pol_sigma_r2"/>
</dbReference>
<dbReference type="AlphaFoldDB" id="A0A561C3J9"/>
<evidence type="ECO:0000313" key="9">
    <source>
        <dbReference type="Proteomes" id="UP000319722"/>
    </source>
</evidence>
<feature type="domain" description="RNA polymerase sigma-70 region 4" evidence="7">
    <location>
        <begin position="237"/>
        <end position="284"/>
    </location>
</feature>
<sequence length="296" mass="33395">MQRLSSTLPPTPQPFFDPKIEKSEKGEADGAAPDASEFTSLLWHRWRKEGDESARAQLIDHHLPYAKMMAATAYRRRTHNDVEFADYLQLARLGLIEAVDRFDPAQGAQFKTFAAKRVQGSILNGLPRLTEKNQQISTMMRLRQERLEAVKEAASADVANDSESAASDPVPSRDADKLFRYLADVGIGIALGVLLEDTGMVDAEAFGSDGQSPSPEVSYFRKSEIHQLRTVLRGLVDQLNDRQRAVIRYHYLQDTPFNEIASSMNLTRGRVSQLHREALLRLRELLRKDARCDVSW</sequence>
<dbReference type="InterPro" id="IPR007627">
    <property type="entry name" value="RNA_pol_sigma70_r2"/>
</dbReference>
<name>A0A561C3J9_9BURK</name>
<dbReference type="CDD" id="cd06171">
    <property type="entry name" value="Sigma70_r4"/>
    <property type="match status" value="1"/>
</dbReference>